<accession>A0A916T335</accession>
<evidence type="ECO:0000259" key="1">
    <source>
        <dbReference type="Pfam" id="PF13466"/>
    </source>
</evidence>
<protein>
    <recommendedName>
        <fullName evidence="1">MlaB-like STAS domain-containing protein</fullName>
    </recommendedName>
</protein>
<dbReference type="InterPro" id="IPR058548">
    <property type="entry name" value="MlaB-like_STAS"/>
</dbReference>
<dbReference type="InterPro" id="IPR036513">
    <property type="entry name" value="STAS_dom_sf"/>
</dbReference>
<dbReference type="RefSeq" id="WP_188658347.1">
    <property type="nucleotide sequence ID" value="NZ_BMIH01000002.1"/>
</dbReference>
<dbReference type="AlphaFoldDB" id="A0A916T335"/>
<name>A0A916T335_9SPHN</name>
<evidence type="ECO:0000313" key="2">
    <source>
        <dbReference type="EMBL" id="GGB28405.1"/>
    </source>
</evidence>
<dbReference type="Proteomes" id="UP000623067">
    <property type="component" value="Unassembled WGS sequence"/>
</dbReference>
<organism evidence="2 3">
    <name type="scientific">Sphingomonas metalli</name>
    <dbReference type="NCBI Taxonomy" id="1779358"/>
    <lineage>
        <taxon>Bacteria</taxon>
        <taxon>Pseudomonadati</taxon>
        <taxon>Pseudomonadota</taxon>
        <taxon>Alphaproteobacteria</taxon>
        <taxon>Sphingomonadales</taxon>
        <taxon>Sphingomonadaceae</taxon>
        <taxon>Sphingomonas</taxon>
    </lineage>
</organism>
<reference evidence="2" key="1">
    <citation type="journal article" date="2014" name="Int. J. Syst. Evol. Microbiol.">
        <title>Complete genome sequence of Corynebacterium casei LMG S-19264T (=DSM 44701T), isolated from a smear-ripened cheese.</title>
        <authorList>
            <consortium name="US DOE Joint Genome Institute (JGI-PGF)"/>
            <person name="Walter F."/>
            <person name="Albersmeier A."/>
            <person name="Kalinowski J."/>
            <person name="Ruckert C."/>
        </authorList>
    </citation>
    <scope>NUCLEOTIDE SEQUENCE</scope>
    <source>
        <strain evidence="2">CGMCC 1.15330</strain>
    </source>
</reference>
<comment type="caution">
    <text evidence="2">The sequence shown here is derived from an EMBL/GenBank/DDBJ whole genome shotgun (WGS) entry which is preliminary data.</text>
</comment>
<reference evidence="2" key="2">
    <citation type="submission" date="2020-09" db="EMBL/GenBank/DDBJ databases">
        <authorList>
            <person name="Sun Q."/>
            <person name="Zhou Y."/>
        </authorList>
    </citation>
    <scope>NUCLEOTIDE SEQUENCE</scope>
    <source>
        <strain evidence="2">CGMCC 1.15330</strain>
    </source>
</reference>
<dbReference type="Pfam" id="PF13466">
    <property type="entry name" value="STAS_2"/>
    <property type="match status" value="1"/>
</dbReference>
<feature type="domain" description="MlaB-like STAS" evidence="1">
    <location>
        <begin position="14"/>
        <end position="85"/>
    </location>
</feature>
<dbReference type="SUPFAM" id="SSF52091">
    <property type="entry name" value="SpoIIaa-like"/>
    <property type="match status" value="1"/>
</dbReference>
<evidence type="ECO:0000313" key="3">
    <source>
        <dbReference type="Proteomes" id="UP000623067"/>
    </source>
</evidence>
<dbReference type="Gene3D" id="3.30.750.24">
    <property type="entry name" value="STAS domain"/>
    <property type="match status" value="1"/>
</dbReference>
<sequence>MSSTTVMAAENLCLPTIETLADALRAALSPGRAVRLDLSAVAAPDLSVLQLVQSARVTAARDGCGFALAVPATGSLAALLDRAGFPPAFTPEDRQFWFHGDTVQ</sequence>
<dbReference type="EMBL" id="BMIH01000002">
    <property type="protein sequence ID" value="GGB28405.1"/>
    <property type="molecule type" value="Genomic_DNA"/>
</dbReference>
<keyword evidence="3" id="KW-1185">Reference proteome</keyword>
<gene>
    <name evidence="2" type="ORF">GCM10011380_17510</name>
</gene>
<proteinExistence type="predicted"/>